<evidence type="ECO:0000256" key="1">
    <source>
        <dbReference type="ARBA" id="ARBA00006534"/>
    </source>
</evidence>
<dbReference type="Pfam" id="PF03575">
    <property type="entry name" value="Peptidase_S51"/>
    <property type="match status" value="1"/>
</dbReference>
<dbReference type="Proteomes" id="UP000056252">
    <property type="component" value="Chromosome"/>
</dbReference>
<organism evidence="5 6">
    <name type="scientific">Hoylesella enoeca</name>
    <dbReference type="NCBI Taxonomy" id="76123"/>
    <lineage>
        <taxon>Bacteria</taxon>
        <taxon>Pseudomonadati</taxon>
        <taxon>Bacteroidota</taxon>
        <taxon>Bacteroidia</taxon>
        <taxon>Bacteroidales</taxon>
        <taxon>Prevotellaceae</taxon>
        <taxon>Hoylesella</taxon>
    </lineage>
</organism>
<dbReference type="GO" id="GO:0008236">
    <property type="term" value="F:serine-type peptidase activity"/>
    <property type="evidence" value="ECO:0007669"/>
    <property type="project" value="UniProtKB-KW"/>
</dbReference>
<name>A0A0S2KPA6_9BACT</name>
<dbReference type="EMBL" id="CP013195">
    <property type="protein sequence ID" value="ALO49923.1"/>
    <property type="molecule type" value="Genomic_DNA"/>
</dbReference>
<evidence type="ECO:0000313" key="6">
    <source>
        <dbReference type="Proteomes" id="UP000056252"/>
    </source>
</evidence>
<dbReference type="GO" id="GO:0006508">
    <property type="term" value="P:proteolysis"/>
    <property type="evidence" value="ECO:0007669"/>
    <property type="project" value="UniProtKB-KW"/>
</dbReference>
<dbReference type="PANTHER" id="PTHR20842">
    <property type="entry name" value="PROTEASE S51 ALPHA-ASPARTYL DIPEPTIDASE"/>
    <property type="match status" value="1"/>
</dbReference>
<sequence length="224" mass="25235">MEENKIARKEVANRNDKSERKLFLASSFKDVAKLFADFAGVNLKGKRVTFIPTASIPEAVKFFVSSGRKALEKIGLTVDELELTQASEPEIRDKLERNDYIYITGGNTFFLLQELRRTGADKIIVEQIEQGKLYIGESAGSIIVSPNIEYVKEMDDCSKAPELSDFSALRVVDFYPLPHYTNFPFKKVVEKIIAAYGERIALYPISNVQVITVNGTEVRVESKK</sequence>
<keyword evidence="4" id="KW-0720">Serine protease</keyword>
<dbReference type="RefSeq" id="WP_051559310.1">
    <property type="nucleotide sequence ID" value="NZ_CP013195.1"/>
</dbReference>
<dbReference type="eggNOG" id="COG3340">
    <property type="taxonomic scope" value="Bacteria"/>
</dbReference>
<reference evidence="6" key="1">
    <citation type="submission" date="2015-11" db="EMBL/GenBank/DDBJ databases">
        <authorList>
            <person name="Holder M.E."/>
            <person name="Ajami N.J."/>
            <person name="Petrosino J.F."/>
        </authorList>
    </citation>
    <scope>NUCLEOTIDE SEQUENCE [LARGE SCALE GENOMIC DNA]</scope>
    <source>
        <strain evidence="6">F0113</strain>
    </source>
</reference>
<evidence type="ECO:0000313" key="5">
    <source>
        <dbReference type="EMBL" id="ALO49923.1"/>
    </source>
</evidence>
<gene>
    <name evidence="5" type="ORF">AS203_07585</name>
</gene>
<evidence type="ECO:0000256" key="2">
    <source>
        <dbReference type="ARBA" id="ARBA00022670"/>
    </source>
</evidence>
<keyword evidence="6" id="KW-1185">Reference proteome</keyword>
<dbReference type="SUPFAM" id="SSF52317">
    <property type="entry name" value="Class I glutamine amidotransferase-like"/>
    <property type="match status" value="1"/>
</dbReference>
<protein>
    <submittedName>
        <fullName evidence="5">Peptidase S51</fullName>
    </submittedName>
</protein>
<dbReference type="KEGG" id="peo:AS203_07585"/>
<comment type="similarity">
    <text evidence="1">Belongs to the peptidase S51 family.</text>
</comment>
<dbReference type="Gene3D" id="3.40.50.880">
    <property type="match status" value="1"/>
</dbReference>
<evidence type="ECO:0000256" key="4">
    <source>
        <dbReference type="ARBA" id="ARBA00022825"/>
    </source>
</evidence>
<proteinExistence type="inferred from homology"/>
<keyword evidence="3" id="KW-0378">Hydrolase</keyword>
<accession>A0A0S2KPA6</accession>
<dbReference type="InterPro" id="IPR029062">
    <property type="entry name" value="Class_I_gatase-like"/>
</dbReference>
<dbReference type="AlphaFoldDB" id="A0A0S2KPA6"/>
<dbReference type="InterPro" id="IPR005320">
    <property type="entry name" value="Peptidase_S51"/>
</dbReference>
<dbReference type="FunFam" id="3.40.50.880:FF:000094">
    <property type="entry name" value="Uncharacterized peptidase Lmo0363"/>
    <property type="match status" value="1"/>
</dbReference>
<keyword evidence="2" id="KW-0645">Protease</keyword>
<evidence type="ECO:0000256" key="3">
    <source>
        <dbReference type="ARBA" id="ARBA00022801"/>
    </source>
</evidence>
<dbReference type="PANTHER" id="PTHR20842:SF0">
    <property type="entry name" value="ALPHA-ASPARTYL DIPEPTIDASE"/>
    <property type="match status" value="1"/>
</dbReference>